<reference evidence="3" key="1">
    <citation type="submission" date="2017-06" db="EMBL/GenBank/DDBJ databases">
        <title>Genome analysis of Fimbriiglobus ruber SP5, the first member of the order Planctomycetales with confirmed chitinolytic capability.</title>
        <authorList>
            <person name="Ravin N.V."/>
            <person name="Rakitin A.L."/>
            <person name="Ivanova A.A."/>
            <person name="Beletsky A.V."/>
            <person name="Kulichevskaya I.S."/>
            <person name="Mardanov A.V."/>
            <person name="Dedysh S.N."/>
        </authorList>
    </citation>
    <scope>NUCLEOTIDE SEQUENCE [LARGE SCALE GENOMIC DNA]</scope>
    <source>
        <strain evidence="3">SP5</strain>
    </source>
</reference>
<evidence type="ECO:0000313" key="2">
    <source>
        <dbReference type="EMBL" id="OWK45145.1"/>
    </source>
</evidence>
<dbReference type="EMBL" id="NIDE01000002">
    <property type="protein sequence ID" value="OWK45145.1"/>
    <property type="molecule type" value="Genomic_DNA"/>
</dbReference>
<protein>
    <submittedName>
        <fullName evidence="2">Uncharacterized protein</fullName>
    </submittedName>
</protein>
<proteinExistence type="predicted"/>
<feature type="region of interest" description="Disordered" evidence="1">
    <location>
        <begin position="1"/>
        <end position="23"/>
    </location>
</feature>
<accession>A0A225E975</accession>
<gene>
    <name evidence="2" type="ORF">FRUB_01476</name>
</gene>
<organism evidence="2 3">
    <name type="scientific">Fimbriiglobus ruber</name>
    <dbReference type="NCBI Taxonomy" id="1908690"/>
    <lineage>
        <taxon>Bacteria</taxon>
        <taxon>Pseudomonadati</taxon>
        <taxon>Planctomycetota</taxon>
        <taxon>Planctomycetia</taxon>
        <taxon>Gemmatales</taxon>
        <taxon>Gemmataceae</taxon>
        <taxon>Fimbriiglobus</taxon>
    </lineage>
</organism>
<comment type="caution">
    <text evidence="2">The sequence shown here is derived from an EMBL/GenBank/DDBJ whole genome shotgun (WGS) entry which is preliminary data.</text>
</comment>
<sequence>MAKESRDQRRKKKLAEEKRKERQNQSLAYMGEKFKTDKLIPTWMHAEIGIYETYVISDRKLLDQTVVDALEKLIRMMKAGPLPPLPEADAIHYETDGEEDLVIENVRRSWARHFATEWKPPRDDLIGVLRTILGSIQKVKAPSPLSQSYMHHIAGFLTKKLGVTVKMVTSDREPLPEPKEGDLVRLGRRWSVAGNADARTDFLELAAHLMKTGQANRVIDDGHLLMGELSDPSSPVVHELMALIHKARESLLTTMG</sequence>
<keyword evidence="3" id="KW-1185">Reference proteome</keyword>
<dbReference type="OrthoDB" id="285587at2"/>
<name>A0A225E975_9BACT</name>
<dbReference type="AlphaFoldDB" id="A0A225E975"/>
<dbReference type="RefSeq" id="WP_088252912.1">
    <property type="nucleotide sequence ID" value="NZ_NIDE01000002.1"/>
</dbReference>
<evidence type="ECO:0000256" key="1">
    <source>
        <dbReference type="SAM" id="MobiDB-lite"/>
    </source>
</evidence>
<evidence type="ECO:0000313" key="3">
    <source>
        <dbReference type="Proteomes" id="UP000214646"/>
    </source>
</evidence>
<dbReference type="Proteomes" id="UP000214646">
    <property type="component" value="Unassembled WGS sequence"/>
</dbReference>
<feature type="compositionally biased region" description="Basic and acidic residues" evidence="1">
    <location>
        <begin position="14"/>
        <end position="23"/>
    </location>
</feature>